<evidence type="ECO:0000256" key="5">
    <source>
        <dbReference type="SAM" id="Coils"/>
    </source>
</evidence>
<dbReference type="Gene3D" id="3.30.160.60">
    <property type="entry name" value="Classic Zinc Finger"/>
    <property type="match status" value="1"/>
</dbReference>
<protein>
    <recommendedName>
        <fullName evidence="11">E3 ubiquitin-protein ligase TRIM39-like</fullName>
    </recommendedName>
</protein>
<keyword evidence="1" id="KW-0479">Metal-binding</keyword>
<evidence type="ECO:0000256" key="1">
    <source>
        <dbReference type="ARBA" id="ARBA00022723"/>
    </source>
</evidence>
<dbReference type="SMART" id="SM00184">
    <property type="entry name" value="RING"/>
    <property type="match status" value="1"/>
</dbReference>
<dbReference type="PRINTS" id="PR01407">
    <property type="entry name" value="BUTYPHLNCDUF"/>
</dbReference>
<dbReference type="PROSITE" id="PS00518">
    <property type="entry name" value="ZF_RING_1"/>
    <property type="match status" value="1"/>
</dbReference>
<dbReference type="Pfam" id="PF00643">
    <property type="entry name" value="zf-B_box"/>
    <property type="match status" value="1"/>
</dbReference>
<evidence type="ECO:0000259" key="6">
    <source>
        <dbReference type="PROSITE" id="PS50089"/>
    </source>
</evidence>
<dbReference type="OMA" id="KTACRIP"/>
<evidence type="ECO:0000256" key="3">
    <source>
        <dbReference type="ARBA" id="ARBA00022833"/>
    </source>
</evidence>
<keyword evidence="10" id="KW-1185">Reference proteome</keyword>
<dbReference type="InterPro" id="IPR013320">
    <property type="entry name" value="ConA-like_dom_sf"/>
</dbReference>
<accession>A0A8C0JA18</accession>
<dbReference type="InterPro" id="IPR006574">
    <property type="entry name" value="PRY"/>
</dbReference>
<dbReference type="GO" id="GO:0008270">
    <property type="term" value="F:zinc ion binding"/>
    <property type="evidence" value="ECO:0007669"/>
    <property type="project" value="UniProtKB-KW"/>
</dbReference>
<keyword evidence="2 4" id="KW-0863">Zinc-finger</keyword>
<dbReference type="GeneTree" id="ENSGT00940000154126"/>
<sequence length="479" mass="54546">MPYTNIAYSPPGTGILQDEVSCSICLEYLRDPVTINCGHNFCCVCITDYCERWEGSTTGVFFCPQCRAGFLQTTFRPNKQLANIVEGIEQLALQPDKEPKEKLCEKHGKKLRLFCEDDGEAICLVCDKSRVHRSHTVIPIEEAAQDYKVGMKLQEALDLLRQVTGEVAKLQAQEGKKTAQWKDKVRAQREVIVAQFAKRRRALEEEEQLLVCRLEEEEEETLQKLQENAAFLVEQSSSLAQLIQEIERKCQQPAADLLKVRAPLTIHSMKLQEPEAVHTELQDSYEVPRLRETLQKYRVDVTLDPNTANAYLLLSQDRRSVRVGDKRQDVPSNPERFDMCTSILGQQRFTAGRHYWEVEVGDKTCWTLGVCEECVSRQRIFTPSPATGFWTVWLRNGNEYAALTSPLTELTLRVKPRQIGILLDYEAGEVSFYNVNGSSHIYTFSDTFLEPLRPYFYPGVRAGGLNDAPLTLQPSTQQP</sequence>
<dbReference type="Ensembl" id="ENSCABT00000032320.1">
    <property type="protein sequence ID" value="ENSCABP00000029502.1"/>
    <property type="gene ID" value="ENSCABG00000021646.1"/>
</dbReference>
<dbReference type="CDD" id="cd19762">
    <property type="entry name" value="Bbox2_TRIM7-like"/>
    <property type="match status" value="1"/>
</dbReference>
<dbReference type="Pfam" id="PF00622">
    <property type="entry name" value="SPRY"/>
    <property type="match status" value="1"/>
</dbReference>
<dbReference type="PROSITE" id="PS50119">
    <property type="entry name" value="ZF_BBOX"/>
    <property type="match status" value="1"/>
</dbReference>
<feature type="domain" description="B30.2/SPRY" evidence="8">
    <location>
        <begin position="280"/>
        <end position="477"/>
    </location>
</feature>
<dbReference type="PROSITE" id="PS50188">
    <property type="entry name" value="B302_SPRY"/>
    <property type="match status" value="1"/>
</dbReference>
<reference evidence="9" key="2">
    <citation type="submission" date="2025-09" db="UniProtKB">
        <authorList>
            <consortium name="Ensembl"/>
        </authorList>
    </citation>
    <scope>IDENTIFICATION</scope>
</reference>
<evidence type="ECO:0000259" key="8">
    <source>
        <dbReference type="PROSITE" id="PS50188"/>
    </source>
</evidence>
<keyword evidence="3" id="KW-0862">Zinc</keyword>
<dbReference type="InterPro" id="IPR013083">
    <property type="entry name" value="Znf_RING/FYVE/PHD"/>
</dbReference>
<evidence type="ECO:0008006" key="11">
    <source>
        <dbReference type="Google" id="ProtNLM"/>
    </source>
</evidence>
<dbReference type="CDD" id="cd16598">
    <property type="entry name" value="RING-HC_TRIM26_C-IV"/>
    <property type="match status" value="1"/>
</dbReference>
<dbReference type="PANTHER" id="PTHR24103">
    <property type="entry name" value="E3 UBIQUITIN-PROTEIN LIGASE TRIM"/>
    <property type="match status" value="1"/>
</dbReference>
<keyword evidence="5" id="KW-0175">Coiled coil</keyword>
<evidence type="ECO:0000313" key="9">
    <source>
        <dbReference type="Ensembl" id="ENSCABP00000029502.1"/>
    </source>
</evidence>
<dbReference type="Gene3D" id="3.30.40.10">
    <property type="entry name" value="Zinc/RING finger domain, C3HC4 (zinc finger)"/>
    <property type="match status" value="1"/>
</dbReference>
<feature type="domain" description="B box-type" evidence="7">
    <location>
        <begin position="99"/>
        <end position="140"/>
    </location>
</feature>
<dbReference type="Proteomes" id="UP000694404">
    <property type="component" value="Unplaced"/>
</dbReference>
<dbReference type="SMART" id="SM00336">
    <property type="entry name" value="BBOX"/>
    <property type="match status" value="1"/>
</dbReference>
<dbReference type="InterPro" id="IPR003879">
    <property type="entry name" value="Butyrophylin_SPRY"/>
</dbReference>
<dbReference type="Pfam" id="PF15227">
    <property type="entry name" value="zf-C3HC4_4"/>
    <property type="match status" value="1"/>
</dbReference>
<evidence type="ECO:0000256" key="2">
    <source>
        <dbReference type="ARBA" id="ARBA00022771"/>
    </source>
</evidence>
<dbReference type="Gene3D" id="2.60.120.920">
    <property type="match status" value="1"/>
</dbReference>
<evidence type="ECO:0000256" key="4">
    <source>
        <dbReference type="PROSITE-ProRule" id="PRU00024"/>
    </source>
</evidence>
<dbReference type="PROSITE" id="PS50089">
    <property type="entry name" value="ZF_RING_2"/>
    <property type="match status" value="1"/>
</dbReference>
<name>A0A8C0JA18_CHEAB</name>
<dbReference type="InterPro" id="IPR017907">
    <property type="entry name" value="Znf_RING_CS"/>
</dbReference>
<dbReference type="AlphaFoldDB" id="A0A8C0JA18"/>
<dbReference type="InterPro" id="IPR003877">
    <property type="entry name" value="SPRY_dom"/>
</dbReference>
<organism evidence="9 10">
    <name type="scientific">Chelonoidis abingdonii</name>
    <name type="common">Abingdon island giant tortoise</name>
    <name type="synonym">Testudo abingdonii</name>
    <dbReference type="NCBI Taxonomy" id="106734"/>
    <lineage>
        <taxon>Eukaryota</taxon>
        <taxon>Metazoa</taxon>
        <taxon>Chordata</taxon>
        <taxon>Craniata</taxon>
        <taxon>Vertebrata</taxon>
        <taxon>Euteleostomi</taxon>
        <taxon>Archelosauria</taxon>
        <taxon>Testudinata</taxon>
        <taxon>Testudines</taxon>
        <taxon>Cryptodira</taxon>
        <taxon>Durocryptodira</taxon>
        <taxon>Testudinoidea</taxon>
        <taxon>Testudinidae</taxon>
        <taxon>Chelonoidis</taxon>
    </lineage>
</organism>
<dbReference type="SMART" id="SM00449">
    <property type="entry name" value="SPRY"/>
    <property type="match status" value="1"/>
</dbReference>
<dbReference type="InterPro" id="IPR043136">
    <property type="entry name" value="B30.2/SPRY_sf"/>
</dbReference>
<dbReference type="SUPFAM" id="SSF57850">
    <property type="entry name" value="RING/U-box"/>
    <property type="match status" value="1"/>
</dbReference>
<dbReference type="SUPFAM" id="SSF57845">
    <property type="entry name" value="B-box zinc-binding domain"/>
    <property type="match status" value="1"/>
</dbReference>
<dbReference type="InterPro" id="IPR001841">
    <property type="entry name" value="Znf_RING"/>
</dbReference>
<evidence type="ECO:0000259" key="7">
    <source>
        <dbReference type="PROSITE" id="PS50119"/>
    </source>
</evidence>
<evidence type="ECO:0000313" key="10">
    <source>
        <dbReference type="Proteomes" id="UP000694404"/>
    </source>
</evidence>
<dbReference type="FunFam" id="2.60.120.920:FF:000004">
    <property type="entry name" value="Butyrophilin subfamily 1 member A1"/>
    <property type="match status" value="1"/>
</dbReference>
<dbReference type="Pfam" id="PF13765">
    <property type="entry name" value="PRY"/>
    <property type="match status" value="1"/>
</dbReference>
<feature type="coiled-coil region" evidence="5">
    <location>
        <begin position="200"/>
        <end position="235"/>
    </location>
</feature>
<feature type="domain" description="RING-type" evidence="6">
    <location>
        <begin position="22"/>
        <end position="67"/>
    </location>
</feature>
<proteinExistence type="predicted"/>
<dbReference type="InterPro" id="IPR000315">
    <property type="entry name" value="Znf_B-box"/>
</dbReference>
<reference evidence="9" key="1">
    <citation type="submission" date="2025-08" db="UniProtKB">
        <authorList>
            <consortium name="Ensembl"/>
        </authorList>
    </citation>
    <scope>IDENTIFICATION</scope>
</reference>
<dbReference type="SMART" id="SM00589">
    <property type="entry name" value="PRY"/>
    <property type="match status" value="1"/>
</dbReference>
<dbReference type="InterPro" id="IPR001870">
    <property type="entry name" value="B30.2/SPRY"/>
</dbReference>
<dbReference type="SUPFAM" id="SSF49899">
    <property type="entry name" value="Concanavalin A-like lectins/glucanases"/>
    <property type="match status" value="1"/>
</dbReference>
<dbReference type="InterPro" id="IPR050143">
    <property type="entry name" value="TRIM/RBCC"/>
</dbReference>